<dbReference type="EMBL" id="CAJOBH010040062">
    <property type="protein sequence ID" value="CAF4323850.1"/>
    <property type="molecule type" value="Genomic_DNA"/>
</dbReference>
<reference evidence="3" key="1">
    <citation type="submission" date="2021-02" db="EMBL/GenBank/DDBJ databases">
        <authorList>
            <person name="Nowell W R."/>
        </authorList>
    </citation>
    <scope>NUCLEOTIDE SEQUENCE</scope>
</reference>
<organism evidence="3 5">
    <name type="scientific">Rotaria magnacalcarata</name>
    <dbReference type="NCBI Taxonomy" id="392030"/>
    <lineage>
        <taxon>Eukaryota</taxon>
        <taxon>Metazoa</taxon>
        <taxon>Spiralia</taxon>
        <taxon>Gnathifera</taxon>
        <taxon>Rotifera</taxon>
        <taxon>Eurotatoria</taxon>
        <taxon>Bdelloidea</taxon>
        <taxon>Philodinida</taxon>
        <taxon>Philodinidae</taxon>
        <taxon>Rotaria</taxon>
    </lineage>
</organism>
<name>A0A8S2W9T9_9BILA</name>
<gene>
    <name evidence="2" type="ORF">BYL167_LOCUS28390</name>
    <name evidence="4" type="ORF">GIL414_LOCUS32476</name>
    <name evidence="3" type="ORF">SMN809_LOCUS31830</name>
</gene>
<dbReference type="AlphaFoldDB" id="A0A8S2W9T9"/>
<protein>
    <submittedName>
        <fullName evidence="3">Uncharacterized protein</fullName>
    </submittedName>
</protein>
<feature type="region of interest" description="Disordered" evidence="1">
    <location>
        <begin position="1"/>
        <end position="56"/>
    </location>
</feature>
<accession>A0A8S2W9T9</accession>
<dbReference type="EMBL" id="CAJOBI010064823">
    <property type="protein sequence ID" value="CAF4431202.1"/>
    <property type="molecule type" value="Genomic_DNA"/>
</dbReference>
<feature type="non-terminal residue" evidence="3">
    <location>
        <position position="56"/>
    </location>
</feature>
<comment type="caution">
    <text evidence="3">The sequence shown here is derived from an EMBL/GenBank/DDBJ whole genome shotgun (WGS) entry which is preliminary data.</text>
</comment>
<dbReference type="Proteomes" id="UP000681720">
    <property type="component" value="Unassembled WGS sequence"/>
</dbReference>
<evidence type="ECO:0000313" key="4">
    <source>
        <dbReference type="EMBL" id="CAF4452157.1"/>
    </source>
</evidence>
<proteinExistence type="predicted"/>
<dbReference type="Proteomes" id="UP000681967">
    <property type="component" value="Unassembled WGS sequence"/>
</dbReference>
<feature type="compositionally biased region" description="Basic and acidic residues" evidence="1">
    <location>
        <begin position="47"/>
        <end position="56"/>
    </location>
</feature>
<sequence length="56" mass="6569">MARSKGQYDDAPWATWFEDSEMEVEEQSISPLREDSTNQPNQYLPKKPLENDHNTN</sequence>
<evidence type="ECO:0000313" key="2">
    <source>
        <dbReference type="EMBL" id="CAF4323850.1"/>
    </source>
</evidence>
<dbReference type="Proteomes" id="UP000676336">
    <property type="component" value="Unassembled WGS sequence"/>
</dbReference>
<dbReference type="EMBL" id="CAJOBJ010069053">
    <property type="protein sequence ID" value="CAF4452157.1"/>
    <property type="molecule type" value="Genomic_DNA"/>
</dbReference>
<evidence type="ECO:0000313" key="5">
    <source>
        <dbReference type="Proteomes" id="UP000676336"/>
    </source>
</evidence>
<evidence type="ECO:0000313" key="3">
    <source>
        <dbReference type="EMBL" id="CAF4431202.1"/>
    </source>
</evidence>
<evidence type="ECO:0000256" key="1">
    <source>
        <dbReference type="SAM" id="MobiDB-lite"/>
    </source>
</evidence>